<gene>
    <name evidence="1" type="ORF">GUJ93_ZPchr0013g37522</name>
</gene>
<dbReference type="AlphaFoldDB" id="A0A8J5WRY2"/>
<evidence type="ECO:0000313" key="1">
    <source>
        <dbReference type="EMBL" id="KAG8096575.1"/>
    </source>
</evidence>
<accession>A0A8J5WRY2</accession>
<dbReference type="EMBL" id="JAAALK010000079">
    <property type="protein sequence ID" value="KAG8096575.1"/>
    <property type="molecule type" value="Genomic_DNA"/>
</dbReference>
<reference evidence="1" key="1">
    <citation type="journal article" date="2021" name="bioRxiv">
        <title>Whole Genome Assembly and Annotation of Northern Wild Rice, Zizania palustris L., Supports a Whole Genome Duplication in the Zizania Genus.</title>
        <authorList>
            <person name="Haas M."/>
            <person name="Kono T."/>
            <person name="Macchietto M."/>
            <person name="Millas R."/>
            <person name="McGilp L."/>
            <person name="Shao M."/>
            <person name="Duquette J."/>
            <person name="Hirsch C.N."/>
            <person name="Kimball J."/>
        </authorList>
    </citation>
    <scope>NUCLEOTIDE SEQUENCE</scope>
    <source>
        <tissue evidence="1">Fresh leaf tissue</tissue>
    </source>
</reference>
<name>A0A8J5WRY2_ZIZPA</name>
<proteinExistence type="predicted"/>
<evidence type="ECO:0000313" key="2">
    <source>
        <dbReference type="Proteomes" id="UP000729402"/>
    </source>
</evidence>
<sequence length="222" mass="25147">MSLVFLELQRFKVEARRFNLVLKRSIGSSAGVAGDCQDEDIVSKKSSIDSQNFSNRKTQGRECKEIWQSKSGAWSEKEDERALSKQPGNFVNQVVETNMWSILLSVGVVVPLLQECLRKGYCDLCQEIFKSGVEVLRACLQGYSRDLFLSHQCFLALFRSEMLREFRNFQLHGVNPNRIRSLMAKNCNGGLNRININDVLSLRGRRYLSNCQVVGGVLVTTS</sequence>
<reference evidence="1" key="2">
    <citation type="submission" date="2021-02" db="EMBL/GenBank/DDBJ databases">
        <authorList>
            <person name="Kimball J.A."/>
            <person name="Haas M.W."/>
            <person name="Macchietto M."/>
            <person name="Kono T."/>
            <person name="Duquette J."/>
            <person name="Shao M."/>
        </authorList>
    </citation>
    <scope>NUCLEOTIDE SEQUENCE</scope>
    <source>
        <tissue evidence="1">Fresh leaf tissue</tissue>
    </source>
</reference>
<keyword evidence="2" id="KW-1185">Reference proteome</keyword>
<protein>
    <submittedName>
        <fullName evidence="1">Uncharacterized protein</fullName>
    </submittedName>
</protein>
<comment type="caution">
    <text evidence="1">The sequence shown here is derived from an EMBL/GenBank/DDBJ whole genome shotgun (WGS) entry which is preliminary data.</text>
</comment>
<organism evidence="1 2">
    <name type="scientific">Zizania palustris</name>
    <name type="common">Northern wild rice</name>
    <dbReference type="NCBI Taxonomy" id="103762"/>
    <lineage>
        <taxon>Eukaryota</taxon>
        <taxon>Viridiplantae</taxon>
        <taxon>Streptophyta</taxon>
        <taxon>Embryophyta</taxon>
        <taxon>Tracheophyta</taxon>
        <taxon>Spermatophyta</taxon>
        <taxon>Magnoliopsida</taxon>
        <taxon>Liliopsida</taxon>
        <taxon>Poales</taxon>
        <taxon>Poaceae</taxon>
        <taxon>BOP clade</taxon>
        <taxon>Oryzoideae</taxon>
        <taxon>Oryzeae</taxon>
        <taxon>Zizaniinae</taxon>
        <taxon>Zizania</taxon>
    </lineage>
</organism>
<dbReference type="Proteomes" id="UP000729402">
    <property type="component" value="Unassembled WGS sequence"/>
</dbReference>